<feature type="transmembrane region" description="Helical" evidence="6">
    <location>
        <begin position="138"/>
        <end position="157"/>
    </location>
</feature>
<comment type="similarity">
    <text evidence="2">Belongs to the nematode receptor-like protein srb family.</text>
</comment>
<feature type="transmembrane region" description="Helical" evidence="6">
    <location>
        <begin position="95"/>
        <end position="118"/>
    </location>
</feature>
<dbReference type="eggNOG" id="ENOG502TGFS">
    <property type="taxonomic scope" value="Eukaryota"/>
</dbReference>
<dbReference type="InterPro" id="IPR002184">
    <property type="entry name" value="7TM_GPCR_serpentine_rcpt_Srb"/>
</dbReference>
<protein>
    <submittedName>
        <fullName evidence="7">Uncharacterized protein</fullName>
    </submittedName>
</protein>
<dbReference type="CTD" id="9812326"/>
<feature type="transmembrane region" description="Helical" evidence="6">
    <location>
        <begin position="177"/>
        <end position="198"/>
    </location>
</feature>
<sequence length="378" mass="43479">MTTQPSSLFFIPFCHEIYDFREYKYRSVIPLENTFTFSEMSTNCSTVFHQAYNPIFRFSSIYQVVISISSIFPLGYFLIFKLLKSTFHWNLKTIFIGYLLSMILFSMFYTITAFIQTIKPFTSTDSCDLSVIPFYHKRLLSAISFFLTLSTSFPFLITIERYYAMKTAEKYEKTPVILGPILVGINTLVNFGIIYNVFKDESFSDPSVSFSVYPAAAAQKMFTFFVILFFLNFIDVLFDIILLRQNLRLKKLLTNSSLTAKYQLEEVYQSTKFSVFLILIHIISFGIYVSAVVFFRYFGSLIISDPYYLFGVRTTSSTMIPTYHLLLGVFSILFLNRIKSKKSEGTTIQMSSTGRSGANNYDQAIFSIWNSVSGNPAS</sequence>
<evidence type="ECO:0000313" key="8">
    <source>
        <dbReference type="Proteomes" id="UP000008281"/>
    </source>
</evidence>
<dbReference type="Proteomes" id="UP000008281">
    <property type="component" value="Unassembled WGS sequence"/>
</dbReference>
<feature type="transmembrane region" description="Helical" evidence="6">
    <location>
        <begin position="61"/>
        <end position="83"/>
    </location>
</feature>
<evidence type="ECO:0000256" key="5">
    <source>
        <dbReference type="ARBA" id="ARBA00023136"/>
    </source>
</evidence>
<proteinExistence type="inferred from homology"/>
<accession>E3LW84</accession>
<keyword evidence="8" id="KW-1185">Reference proteome</keyword>
<dbReference type="PRINTS" id="PR00699">
    <property type="entry name" value="TMPROTEINSRB"/>
</dbReference>
<dbReference type="FunCoup" id="E3LW84">
    <property type="interactions" value="3"/>
</dbReference>
<evidence type="ECO:0000256" key="6">
    <source>
        <dbReference type="SAM" id="Phobius"/>
    </source>
</evidence>
<evidence type="ECO:0000256" key="2">
    <source>
        <dbReference type="ARBA" id="ARBA00006860"/>
    </source>
</evidence>
<name>E3LW84_CAERE</name>
<evidence type="ECO:0000256" key="3">
    <source>
        <dbReference type="ARBA" id="ARBA00022692"/>
    </source>
</evidence>
<keyword evidence="3 6" id="KW-0812">Transmembrane</keyword>
<dbReference type="GO" id="GO:0007606">
    <property type="term" value="P:sensory perception of chemical stimulus"/>
    <property type="evidence" value="ECO:0007669"/>
    <property type="project" value="InterPro"/>
</dbReference>
<feature type="transmembrane region" description="Helical" evidence="6">
    <location>
        <begin position="218"/>
        <end position="243"/>
    </location>
</feature>
<evidence type="ECO:0000313" key="7">
    <source>
        <dbReference type="EMBL" id="EFO83547.1"/>
    </source>
</evidence>
<feature type="transmembrane region" description="Helical" evidence="6">
    <location>
        <begin position="273"/>
        <end position="298"/>
    </location>
</feature>
<dbReference type="Pfam" id="PF02175">
    <property type="entry name" value="7TM_GPCR_Srb"/>
    <property type="match status" value="1"/>
</dbReference>
<evidence type="ECO:0000256" key="4">
    <source>
        <dbReference type="ARBA" id="ARBA00022989"/>
    </source>
</evidence>
<evidence type="ECO:0000256" key="1">
    <source>
        <dbReference type="ARBA" id="ARBA00004141"/>
    </source>
</evidence>
<keyword evidence="5 6" id="KW-0472">Membrane</keyword>
<dbReference type="GeneID" id="9812326"/>
<dbReference type="InParanoid" id="E3LW84"/>
<dbReference type="PANTHER" id="PTHR31216:SF0">
    <property type="entry name" value="SERPENTINE RECEPTOR CLASS BETA-11"/>
    <property type="match status" value="1"/>
</dbReference>
<dbReference type="AlphaFoldDB" id="E3LW84"/>
<feature type="transmembrane region" description="Helical" evidence="6">
    <location>
        <begin position="318"/>
        <end position="335"/>
    </location>
</feature>
<dbReference type="STRING" id="31234.E3LW84"/>
<organism evidence="8">
    <name type="scientific">Caenorhabditis remanei</name>
    <name type="common">Caenorhabditis vulgaris</name>
    <dbReference type="NCBI Taxonomy" id="31234"/>
    <lineage>
        <taxon>Eukaryota</taxon>
        <taxon>Metazoa</taxon>
        <taxon>Ecdysozoa</taxon>
        <taxon>Nematoda</taxon>
        <taxon>Chromadorea</taxon>
        <taxon>Rhabditida</taxon>
        <taxon>Rhabditina</taxon>
        <taxon>Rhabditomorpha</taxon>
        <taxon>Rhabditoidea</taxon>
        <taxon>Rhabditidae</taxon>
        <taxon>Peloderinae</taxon>
        <taxon>Caenorhabditis</taxon>
    </lineage>
</organism>
<gene>
    <name evidence="7" type="ORF">CRE_03036</name>
</gene>
<comment type="subcellular location">
    <subcellularLocation>
        <location evidence="1">Membrane</location>
        <topology evidence="1">Multi-pass membrane protein</topology>
    </subcellularLocation>
</comment>
<reference evidence="7" key="1">
    <citation type="submission" date="2007-07" db="EMBL/GenBank/DDBJ databases">
        <title>PCAP assembly of the Caenorhabditis remanei genome.</title>
        <authorList>
            <consortium name="The Caenorhabditis remanei Sequencing Consortium"/>
            <person name="Wilson R.K."/>
        </authorList>
    </citation>
    <scope>NUCLEOTIDE SEQUENCE [LARGE SCALE GENOMIC DNA]</scope>
    <source>
        <strain evidence="7">PB4641</strain>
    </source>
</reference>
<dbReference type="GO" id="GO:0004888">
    <property type="term" value="F:transmembrane signaling receptor activity"/>
    <property type="evidence" value="ECO:0007669"/>
    <property type="project" value="InterPro"/>
</dbReference>
<dbReference type="OrthoDB" id="5781493at2759"/>
<dbReference type="OMA" id="RYFAMET"/>
<dbReference type="PANTHER" id="PTHR31216">
    <property type="entry name" value="SERPENTINE RECEPTOR CLASS BETA-1-RELATED-RELATED"/>
    <property type="match status" value="1"/>
</dbReference>
<dbReference type="KEGG" id="crq:GCK72_010944"/>
<dbReference type="GO" id="GO:0016020">
    <property type="term" value="C:membrane"/>
    <property type="evidence" value="ECO:0007669"/>
    <property type="project" value="UniProtKB-SubCell"/>
</dbReference>
<dbReference type="EMBL" id="DS268417">
    <property type="protein sequence ID" value="EFO83547.1"/>
    <property type="molecule type" value="Genomic_DNA"/>
</dbReference>
<keyword evidence="4 6" id="KW-1133">Transmembrane helix</keyword>
<dbReference type="RefSeq" id="XP_003111686.2">
    <property type="nucleotide sequence ID" value="XM_003111638.2"/>
</dbReference>
<dbReference type="HOGENOM" id="CLU_045882_0_0_1"/>